<organism evidence="1 2">
    <name type="scientific">Candidatus Ozemobacter sibiricus</name>
    <dbReference type="NCBI Taxonomy" id="2268124"/>
    <lineage>
        <taxon>Bacteria</taxon>
        <taxon>Candidatus Ozemobacteria</taxon>
        <taxon>Candidatus Ozemobacterales</taxon>
        <taxon>Candidatus Ozemobacteraceae</taxon>
        <taxon>Candidatus Ozemobacter</taxon>
    </lineage>
</organism>
<dbReference type="AlphaFoldDB" id="A0A367Z7D4"/>
<evidence type="ECO:0000313" key="1">
    <source>
        <dbReference type="EMBL" id="RCK74065.1"/>
    </source>
</evidence>
<accession>A0A367Z7D4</accession>
<evidence type="ECO:0000313" key="2">
    <source>
        <dbReference type="Proteomes" id="UP000252355"/>
    </source>
</evidence>
<reference evidence="1 2" key="1">
    <citation type="submission" date="2018-05" db="EMBL/GenBank/DDBJ databases">
        <title>A metagenomic window into the 2 km-deep terrestrial subsurface aquifer revealed taxonomically and functionally diverse microbial community comprising novel uncultured bacterial lineages.</title>
        <authorList>
            <person name="Kadnikov V.V."/>
            <person name="Mardanov A.V."/>
            <person name="Beletsky A.V."/>
            <person name="Banks D."/>
            <person name="Pimenov N.V."/>
            <person name="Frank Y.A."/>
            <person name="Karnachuk O.V."/>
            <person name="Ravin N.V."/>
        </authorList>
    </citation>
    <scope>NUCLEOTIDE SEQUENCE [LARGE SCALE GENOMIC DNA]</scope>
    <source>
        <strain evidence="1">BY5</strain>
    </source>
</reference>
<comment type="caution">
    <text evidence="1">The sequence shown here is derived from an EMBL/GenBank/DDBJ whole genome shotgun (WGS) entry which is preliminary data.</text>
</comment>
<dbReference type="EMBL" id="QOQW01000047">
    <property type="protein sequence ID" value="RCK74065.1"/>
    <property type="molecule type" value="Genomic_DNA"/>
</dbReference>
<protein>
    <submittedName>
        <fullName evidence="1">Uncharacterized protein</fullName>
    </submittedName>
</protein>
<name>A0A367Z7D4_9BACT</name>
<sequence>MGVQIKGKVQKGLGESQNTVREQMPFFRECFPEVKDCKPATINILLDKPLVVITPDYTTAPLPWHPAFKIVKGGEIFRFLRITLTIDGHPPVRAWVYKAQFSPYRDNPFYLEVLAPPIAFQGTPGCTIEVESRSYEGVVVIGAAQRGGCGDATATTAPAGPAI</sequence>
<dbReference type="Proteomes" id="UP000252355">
    <property type="component" value="Unassembled WGS sequence"/>
</dbReference>
<proteinExistence type="predicted"/>
<gene>
    <name evidence="1" type="ORF">OZSIB_1077</name>
</gene>